<keyword evidence="2" id="KW-1185">Reference proteome</keyword>
<dbReference type="EMBL" id="CM039429">
    <property type="protein sequence ID" value="KAI4349634.1"/>
    <property type="molecule type" value="Genomic_DNA"/>
</dbReference>
<comment type="caution">
    <text evidence="1">The sequence shown here is derived from an EMBL/GenBank/DDBJ whole genome shotgun (WGS) entry which is preliminary data.</text>
</comment>
<evidence type="ECO:0000313" key="2">
    <source>
        <dbReference type="Proteomes" id="UP000828941"/>
    </source>
</evidence>
<evidence type="ECO:0000313" key="1">
    <source>
        <dbReference type="EMBL" id="KAI4349634.1"/>
    </source>
</evidence>
<proteinExistence type="predicted"/>
<name>A0ACB9PLB7_BAUVA</name>
<reference evidence="1 2" key="1">
    <citation type="journal article" date="2022" name="DNA Res.">
        <title>Chromosomal-level genome assembly of the orchid tree Bauhinia variegata (Leguminosae; Cercidoideae) supports the allotetraploid origin hypothesis of Bauhinia.</title>
        <authorList>
            <person name="Zhong Y."/>
            <person name="Chen Y."/>
            <person name="Zheng D."/>
            <person name="Pang J."/>
            <person name="Liu Y."/>
            <person name="Luo S."/>
            <person name="Meng S."/>
            <person name="Qian L."/>
            <person name="Wei D."/>
            <person name="Dai S."/>
            <person name="Zhou R."/>
        </authorList>
    </citation>
    <scope>NUCLEOTIDE SEQUENCE [LARGE SCALE GENOMIC DNA]</scope>
    <source>
        <strain evidence="1">BV-YZ2020</strain>
    </source>
</reference>
<sequence>MLVKRTEILLDFRDQNVLGLMITLWDTILHGMKMSSCTQMELCDHSLSVYTASTLFTEGQVLEALQQ</sequence>
<organism evidence="1 2">
    <name type="scientific">Bauhinia variegata</name>
    <name type="common">Purple orchid tree</name>
    <name type="synonym">Phanera variegata</name>
    <dbReference type="NCBI Taxonomy" id="167791"/>
    <lineage>
        <taxon>Eukaryota</taxon>
        <taxon>Viridiplantae</taxon>
        <taxon>Streptophyta</taxon>
        <taxon>Embryophyta</taxon>
        <taxon>Tracheophyta</taxon>
        <taxon>Spermatophyta</taxon>
        <taxon>Magnoliopsida</taxon>
        <taxon>eudicotyledons</taxon>
        <taxon>Gunneridae</taxon>
        <taxon>Pentapetalae</taxon>
        <taxon>rosids</taxon>
        <taxon>fabids</taxon>
        <taxon>Fabales</taxon>
        <taxon>Fabaceae</taxon>
        <taxon>Cercidoideae</taxon>
        <taxon>Cercideae</taxon>
        <taxon>Bauhiniinae</taxon>
        <taxon>Bauhinia</taxon>
    </lineage>
</organism>
<dbReference type="Proteomes" id="UP000828941">
    <property type="component" value="Chromosome 4"/>
</dbReference>
<gene>
    <name evidence="1" type="ORF">L6164_010199</name>
</gene>
<protein>
    <submittedName>
        <fullName evidence="1">Uncharacterized protein</fullName>
    </submittedName>
</protein>
<accession>A0ACB9PLB7</accession>